<sequence length="375" mass="40439">MLVFDGQTTHLSGALPQEQGWTEGADGWSWPGRHPALIANTAVTLPGGTVAAGILAHGLETLGPQRLAALLVHEAFHVFQAIHPSPAWEANELDALTYPRTELTVAHARAQEAVHLAAALAHPEGWEAAARQALAWRSVRFEHLHPEHVRYEQRMETVEGLAHFVEICFLKEFPRLDGGQDAGANVREWAYRSGAALAHLVARRGEGWQTQVMAGIPLDELLAAQVSAAEKPEPSPELLEAARRAVQAADSQLTALVTEFRSLPGPRLTLQAEVPWSATGFDPLNVLALPDGSLLHRRYLRLTGPTGELEVMGASAVTHGPQPLNVTRLEVAGLPAGLEPSLTEGRWRLVSESLQANVPAQATTQDDQGGWNISV</sequence>
<proteinExistence type="predicted"/>
<gene>
    <name evidence="2" type="ORF">FCS05_09455</name>
    <name evidence="1" type="ORF">HNQ10_002221</name>
</gene>
<dbReference type="EMBL" id="JACHFV010000007">
    <property type="protein sequence ID" value="MBB5295392.1"/>
    <property type="molecule type" value="Genomic_DNA"/>
</dbReference>
<keyword evidence="4" id="KW-1185">Reference proteome</keyword>
<evidence type="ECO:0000313" key="3">
    <source>
        <dbReference type="Proteomes" id="UP000308000"/>
    </source>
</evidence>
<dbReference type="AlphaFoldDB" id="A0AAJ5F4Q8"/>
<dbReference type="EMBL" id="VBRC01000006">
    <property type="protein sequence ID" value="TLK27107.1"/>
    <property type="molecule type" value="Genomic_DNA"/>
</dbReference>
<reference evidence="2 3" key="1">
    <citation type="submission" date="2019-04" db="EMBL/GenBank/DDBJ databases">
        <title>Deinococcus metalilatus MA1002 mutant No.5.</title>
        <authorList>
            <person name="Park W."/>
            <person name="Park C."/>
        </authorList>
    </citation>
    <scope>NUCLEOTIDE SEQUENCE [LARGE SCALE GENOMIC DNA]</scope>
    <source>
        <strain evidence="2 3">MA1002-m5</strain>
    </source>
</reference>
<reference evidence="1 4" key="2">
    <citation type="submission" date="2020-08" db="EMBL/GenBank/DDBJ databases">
        <title>Genomic Encyclopedia of Type Strains, Phase IV (KMG-IV): sequencing the most valuable type-strain genomes for metagenomic binning, comparative biology and taxonomic classification.</title>
        <authorList>
            <person name="Goeker M."/>
        </authorList>
    </citation>
    <scope>NUCLEOTIDE SEQUENCE [LARGE SCALE GENOMIC DNA]</scope>
    <source>
        <strain evidence="1 4">DSM 105434</strain>
    </source>
</reference>
<accession>A0AAJ5F4Q8</accession>
<dbReference type="Proteomes" id="UP000536909">
    <property type="component" value="Unassembled WGS sequence"/>
</dbReference>
<name>A0AAJ5F4Q8_9DEIO</name>
<protein>
    <submittedName>
        <fullName evidence="2">Uncharacterized protein</fullName>
    </submittedName>
</protein>
<dbReference type="RefSeq" id="WP_129118294.1">
    <property type="nucleotide sequence ID" value="NZ_BSUI01000015.1"/>
</dbReference>
<organism evidence="2 3">
    <name type="scientific">Deinococcus metallilatus</name>
    <dbReference type="NCBI Taxonomy" id="1211322"/>
    <lineage>
        <taxon>Bacteria</taxon>
        <taxon>Thermotogati</taxon>
        <taxon>Deinococcota</taxon>
        <taxon>Deinococci</taxon>
        <taxon>Deinococcales</taxon>
        <taxon>Deinococcaceae</taxon>
        <taxon>Deinococcus</taxon>
    </lineage>
</organism>
<dbReference type="Proteomes" id="UP000308000">
    <property type="component" value="Unassembled WGS sequence"/>
</dbReference>
<comment type="caution">
    <text evidence="2">The sequence shown here is derived from an EMBL/GenBank/DDBJ whole genome shotgun (WGS) entry which is preliminary data.</text>
</comment>
<evidence type="ECO:0000313" key="1">
    <source>
        <dbReference type="EMBL" id="MBB5295392.1"/>
    </source>
</evidence>
<evidence type="ECO:0000313" key="4">
    <source>
        <dbReference type="Proteomes" id="UP000536909"/>
    </source>
</evidence>
<evidence type="ECO:0000313" key="2">
    <source>
        <dbReference type="EMBL" id="TLK27107.1"/>
    </source>
</evidence>